<proteinExistence type="predicted"/>
<dbReference type="AlphaFoldDB" id="A0A100WI72"/>
<dbReference type="RefSeq" id="WP_062659557.1">
    <property type="nucleotide sequence ID" value="NZ_BCSY01000093.1"/>
</dbReference>
<sequence>MTAAINTFGLPLAPGAALAFVEWITRRIAVAADWARDEWWRAWPADAVAKADAPARIEEDHDVLDPGQVLPDDLYAAQRRLDCPPWTVSACQRHGLVTIVRPGDGCPECFPPTGGQ</sequence>
<protein>
    <submittedName>
        <fullName evidence="1">Protein phosphatase 2C domain-containing protein</fullName>
    </submittedName>
</protein>
<comment type="caution">
    <text evidence="1">The sequence shown here is derived from an EMBL/GenBank/DDBJ whole genome shotgun (WGS) entry which is preliminary data.</text>
</comment>
<gene>
    <name evidence="1" type="ORF">RMCC_5731</name>
</gene>
<reference evidence="2" key="2">
    <citation type="submission" date="2016-02" db="EMBL/GenBank/DDBJ databases">
        <title>Draft genome sequence of five rapidly growing Mycobacterium species.</title>
        <authorList>
            <person name="Katahira K."/>
            <person name="Gotou Y."/>
            <person name="Iida K."/>
            <person name="Ogura Y."/>
            <person name="Hayashi T."/>
        </authorList>
    </citation>
    <scope>NUCLEOTIDE SEQUENCE [LARGE SCALE GENOMIC DNA]</scope>
    <source>
        <strain evidence="2">JCM15298</strain>
    </source>
</reference>
<name>A0A100WI72_MYCCR</name>
<dbReference type="STRING" id="228230.RMCC_5731"/>
<dbReference type="EMBL" id="BCSY01000093">
    <property type="protein sequence ID" value="GAS98766.1"/>
    <property type="molecule type" value="Genomic_DNA"/>
</dbReference>
<evidence type="ECO:0000313" key="2">
    <source>
        <dbReference type="Proteomes" id="UP000069443"/>
    </source>
</evidence>
<dbReference type="Proteomes" id="UP000069443">
    <property type="component" value="Unassembled WGS sequence"/>
</dbReference>
<reference evidence="2" key="1">
    <citation type="journal article" date="2016" name="Genome Announc.">
        <title>Draft Genome Sequences of Five Rapidly Growing Mycobacterium Species, M. thermoresistibile, M. fortuitum subsp. acetamidolyticum, M. canariasense, M. brisbanense, and M. novocastrense.</title>
        <authorList>
            <person name="Katahira K."/>
            <person name="Ogura Y."/>
            <person name="Gotoh Y."/>
            <person name="Hayashi T."/>
        </authorList>
    </citation>
    <scope>NUCLEOTIDE SEQUENCE [LARGE SCALE GENOMIC DNA]</scope>
    <source>
        <strain evidence="2">JCM15298</strain>
    </source>
</reference>
<keyword evidence="2" id="KW-1185">Reference proteome</keyword>
<organism evidence="1 2">
    <name type="scientific">Mycolicibacterium canariasense</name>
    <name type="common">Mycobacterium canariasense</name>
    <dbReference type="NCBI Taxonomy" id="228230"/>
    <lineage>
        <taxon>Bacteria</taxon>
        <taxon>Bacillati</taxon>
        <taxon>Actinomycetota</taxon>
        <taxon>Actinomycetes</taxon>
        <taxon>Mycobacteriales</taxon>
        <taxon>Mycobacteriaceae</taxon>
        <taxon>Mycolicibacterium</taxon>
    </lineage>
</organism>
<accession>A0A100WI72</accession>
<evidence type="ECO:0000313" key="1">
    <source>
        <dbReference type="EMBL" id="GAS98766.1"/>
    </source>
</evidence>